<dbReference type="GO" id="GO:0014826">
    <property type="term" value="P:vein smooth muscle contraction"/>
    <property type="evidence" value="ECO:0007669"/>
    <property type="project" value="TreeGrafter"/>
</dbReference>
<reference evidence="16" key="1">
    <citation type="submission" date="2025-08" db="UniProtKB">
        <authorList>
            <consortium name="RefSeq"/>
        </authorList>
    </citation>
    <scope>IDENTIFICATION</scope>
</reference>
<dbReference type="InterPro" id="IPR001928">
    <property type="entry name" value="Endothln-like_toxin"/>
</dbReference>
<comment type="similarity">
    <text evidence="3">Belongs to the endothelin/sarafotoxin family.</text>
</comment>
<evidence type="ECO:0000256" key="10">
    <source>
        <dbReference type="ARBA" id="ARBA00040198"/>
    </source>
</evidence>
<evidence type="ECO:0000313" key="16">
    <source>
        <dbReference type="RefSeq" id="XP_004370585.1"/>
    </source>
</evidence>
<keyword evidence="7" id="KW-0838">Vasoactive</keyword>
<name>A0A2Y9DAS8_TRIMA</name>
<comment type="subcellular location">
    <subcellularLocation>
        <location evidence="2">Secreted</location>
    </subcellularLocation>
</comment>
<evidence type="ECO:0000256" key="6">
    <source>
        <dbReference type="ARBA" id="ARBA00022729"/>
    </source>
</evidence>
<organism evidence="15 16">
    <name type="scientific">Trichechus manatus latirostris</name>
    <name type="common">Florida manatee</name>
    <dbReference type="NCBI Taxonomy" id="127582"/>
    <lineage>
        <taxon>Eukaryota</taxon>
        <taxon>Metazoa</taxon>
        <taxon>Chordata</taxon>
        <taxon>Craniata</taxon>
        <taxon>Vertebrata</taxon>
        <taxon>Euteleostomi</taxon>
        <taxon>Mammalia</taxon>
        <taxon>Eutheria</taxon>
        <taxon>Afrotheria</taxon>
        <taxon>Sirenia</taxon>
        <taxon>Trichechidae</taxon>
        <taxon>Trichechus</taxon>
    </lineage>
</organism>
<dbReference type="AlphaFoldDB" id="A0A2Y9DAS8"/>
<keyword evidence="15" id="KW-1185">Reference proteome</keyword>
<dbReference type="InterPro" id="IPR019764">
    <property type="entry name" value="Endothelin_toxin_CS"/>
</dbReference>
<feature type="domain" description="Endothelin-like toxin" evidence="14">
    <location>
        <begin position="151"/>
        <end position="172"/>
    </location>
</feature>
<evidence type="ECO:0000259" key="14">
    <source>
        <dbReference type="SMART" id="SM00272"/>
    </source>
</evidence>
<dbReference type="RefSeq" id="XP_004370585.1">
    <property type="nucleotide sequence ID" value="XM_004370528.1"/>
</dbReference>
<comment type="function">
    <text evidence="1">Endothelins are endothelium-derived vasoconstrictor peptides.</text>
</comment>
<protein>
    <recommendedName>
        <fullName evidence="10">Endothelin-3</fullName>
    </recommendedName>
    <alternativeName>
        <fullName evidence="11">Preproendothelin-3</fullName>
    </alternativeName>
</protein>
<sequence>MELGLWLLLGLTVTSAAGSVPRPQQGDAGRSGEGEPGGPPAAGSEGHSEDTVATMAQGLSPGSPGQDPGPGQSGEQVADRGRGRHRARRCTCFTYKDKECVYYCHLDIIWINTPERTVPYGLSNYWGTFRGRRSADPSTGSPRPPAQTHVRCACVERGDKACMHFCSGALAGSRYVTPAPPGYSSWMLIVPSIELCGTDGHMLPLVMANGEELVLGVHVSAGYRLCDSELCKLGMLASPPQTDATRRKKIKTSPNRSTNRICWVGLLKVNSQVLSAGCTRPCAVARQEAKIVRARKLHVPSTLSSGSRELPQTELMLSEEELNMPPTPSPATLSFCVRLPMV</sequence>
<accession>A0A2Y9DAS8</accession>
<evidence type="ECO:0000256" key="13">
    <source>
        <dbReference type="SAM" id="SignalP"/>
    </source>
</evidence>
<evidence type="ECO:0000256" key="3">
    <source>
        <dbReference type="ARBA" id="ARBA00010959"/>
    </source>
</evidence>
<evidence type="ECO:0000256" key="9">
    <source>
        <dbReference type="ARBA" id="ARBA00023322"/>
    </source>
</evidence>
<dbReference type="PANTHER" id="PTHR13874:SF11">
    <property type="entry name" value="ENDOTHELIN-3"/>
    <property type="match status" value="1"/>
</dbReference>
<dbReference type="PRINTS" id="PR00365">
    <property type="entry name" value="ENDOTHELIN"/>
</dbReference>
<dbReference type="GO" id="GO:0006874">
    <property type="term" value="P:intracellular calcium ion homeostasis"/>
    <property type="evidence" value="ECO:0007669"/>
    <property type="project" value="TreeGrafter"/>
</dbReference>
<keyword evidence="5" id="KW-0165">Cleavage on pair of basic residues</keyword>
<feature type="domain" description="Endothelin-like toxin" evidence="14">
    <location>
        <begin position="89"/>
        <end position="110"/>
    </location>
</feature>
<feature type="region of interest" description="Disordered" evidence="12">
    <location>
        <begin position="16"/>
        <end position="82"/>
    </location>
</feature>
<evidence type="ECO:0000256" key="4">
    <source>
        <dbReference type="ARBA" id="ARBA00022525"/>
    </source>
</evidence>
<dbReference type="Pfam" id="PF00322">
    <property type="entry name" value="Endothelin"/>
    <property type="match status" value="1"/>
</dbReference>
<dbReference type="InterPro" id="IPR020475">
    <property type="entry name" value="Endothelin"/>
</dbReference>
<dbReference type="GO" id="GO:0019229">
    <property type="term" value="P:regulation of vasoconstriction"/>
    <property type="evidence" value="ECO:0007669"/>
    <property type="project" value="InterPro"/>
</dbReference>
<dbReference type="PANTHER" id="PTHR13874">
    <property type="entry name" value="ENDOTHELIN"/>
    <property type="match status" value="1"/>
</dbReference>
<dbReference type="GO" id="GO:0005179">
    <property type="term" value="F:hormone activity"/>
    <property type="evidence" value="ECO:0007669"/>
    <property type="project" value="TreeGrafter"/>
</dbReference>
<dbReference type="Proteomes" id="UP000248480">
    <property type="component" value="Unplaced"/>
</dbReference>
<dbReference type="STRING" id="127582.A0A2Y9DAS8"/>
<dbReference type="GeneID" id="101361062"/>
<evidence type="ECO:0000256" key="1">
    <source>
        <dbReference type="ARBA" id="ARBA00003023"/>
    </source>
</evidence>
<evidence type="ECO:0000256" key="5">
    <source>
        <dbReference type="ARBA" id="ARBA00022685"/>
    </source>
</evidence>
<evidence type="ECO:0000256" key="8">
    <source>
        <dbReference type="ARBA" id="ARBA00023157"/>
    </source>
</evidence>
<dbReference type="GO" id="GO:0003100">
    <property type="term" value="P:regulation of systemic arterial blood pressure by endothelin"/>
    <property type="evidence" value="ECO:0007669"/>
    <property type="project" value="TreeGrafter"/>
</dbReference>
<dbReference type="GO" id="GO:0031708">
    <property type="term" value="F:endothelin B receptor binding"/>
    <property type="evidence" value="ECO:0007669"/>
    <property type="project" value="TreeGrafter"/>
</dbReference>
<feature type="chain" id="PRO_5015942150" description="Endothelin-3" evidence="13">
    <location>
        <begin position="17"/>
        <end position="342"/>
    </location>
</feature>
<keyword evidence="9" id="KW-0839">Vasoconstrictor</keyword>
<evidence type="ECO:0000256" key="11">
    <source>
        <dbReference type="ARBA" id="ARBA00041850"/>
    </source>
</evidence>
<keyword evidence="8" id="KW-1015">Disulfide bond</keyword>
<evidence type="ECO:0000256" key="12">
    <source>
        <dbReference type="SAM" id="MobiDB-lite"/>
    </source>
</evidence>
<feature type="signal peptide" evidence="13">
    <location>
        <begin position="1"/>
        <end position="16"/>
    </location>
</feature>
<dbReference type="OrthoDB" id="9943124at2759"/>
<evidence type="ECO:0000256" key="7">
    <source>
        <dbReference type="ARBA" id="ARBA00022858"/>
    </source>
</evidence>
<evidence type="ECO:0000313" key="15">
    <source>
        <dbReference type="Proteomes" id="UP000248480"/>
    </source>
</evidence>
<dbReference type="PROSITE" id="PS00270">
    <property type="entry name" value="ENDOTHELIN"/>
    <property type="match status" value="1"/>
</dbReference>
<dbReference type="KEGG" id="tmu:101361062"/>
<dbReference type="InParanoid" id="A0A2Y9DAS8"/>
<dbReference type="GO" id="GO:0005615">
    <property type="term" value="C:extracellular space"/>
    <property type="evidence" value="ECO:0007669"/>
    <property type="project" value="TreeGrafter"/>
</dbReference>
<keyword evidence="6 13" id="KW-0732">Signal</keyword>
<evidence type="ECO:0000256" key="2">
    <source>
        <dbReference type="ARBA" id="ARBA00004613"/>
    </source>
</evidence>
<dbReference type="CTD" id="1908"/>
<feature type="compositionally biased region" description="Low complexity" evidence="12">
    <location>
        <begin position="57"/>
        <end position="74"/>
    </location>
</feature>
<gene>
    <name evidence="16" type="primary">EDN3</name>
</gene>
<proteinExistence type="inferred from homology"/>
<keyword evidence="4" id="KW-0964">Secreted</keyword>
<dbReference type="SMART" id="SM00272">
    <property type="entry name" value="END"/>
    <property type="match status" value="2"/>
</dbReference>